<dbReference type="AlphaFoldDB" id="A0A4S8Q490"/>
<dbReference type="InterPro" id="IPR032466">
    <property type="entry name" value="Metal_Hydrolase"/>
</dbReference>
<dbReference type="SUPFAM" id="SSF51556">
    <property type="entry name" value="Metallo-dependent hydrolases"/>
    <property type="match status" value="1"/>
</dbReference>
<comment type="caution">
    <text evidence="2">The sequence shown here is derived from an EMBL/GenBank/DDBJ whole genome shotgun (WGS) entry which is preliminary data.</text>
</comment>
<dbReference type="Gene3D" id="3.20.20.140">
    <property type="entry name" value="Metal-dependent hydrolases"/>
    <property type="match status" value="1"/>
</dbReference>
<dbReference type="RefSeq" id="WP_136538028.1">
    <property type="nucleotide sequence ID" value="NZ_STGU01000001.1"/>
</dbReference>
<dbReference type="PIRSF" id="PIRSF038971">
    <property type="entry name" value="PhnM"/>
    <property type="match status" value="1"/>
</dbReference>
<dbReference type="NCBIfam" id="NF011990">
    <property type="entry name" value="PRK15446.2-6"/>
    <property type="match status" value="1"/>
</dbReference>
<dbReference type="Pfam" id="PF01979">
    <property type="entry name" value="Amidohydro_1"/>
    <property type="match status" value="1"/>
</dbReference>
<accession>A0A4S8Q490</accession>
<dbReference type="InterPro" id="IPR011059">
    <property type="entry name" value="Metal-dep_hydrolase_composite"/>
</dbReference>
<dbReference type="InterPro" id="IPR051781">
    <property type="entry name" value="Metallo-dep_Hydrolase"/>
</dbReference>
<dbReference type="GO" id="GO:0019700">
    <property type="term" value="P:organic phosphonate catabolic process"/>
    <property type="evidence" value="ECO:0007669"/>
    <property type="project" value="InterPro"/>
</dbReference>
<evidence type="ECO:0000259" key="1">
    <source>
        <dbReference type="Pfam" id="PF01979"/>
    </source>
</evidence>
<dbReference type="EMBL" id="STGU01000001">
    <property type="protein sequence ID" value="THV39053.1"/>
    <property type="molecule type" value="Genomic_DNA"/>
</dbReference>
<feature type="domain" description="Amidohydrolase-related" evidence="1">
    <location>
        <begin position="65"/>
        <end position="383"/>
    </location>
</feature>
<dbReference type="GO" id="GO:0016810">
    <property type="term" value="F:hydrolase activity, acting on carbon-nitrogen (but not peptide) bonds"/>
    <property type="evidence" value="ECO:0007669"/>
    <property type="project" value="InterPro"/>
</dbReference>
<evidence type="ECO:0000313" key="2">
    <source>
        <dbReference type="EMBL" id="THV39053.1"/>
    </source>
</evidence>
<protein>
    <submittedName>
        <fullName evidence="2">Alpha-D-ribose 1-methylphosphonate 5-triphosphate diphosphatase</fullName>
        <ecNumber evidence="2">3.6.1.63</ecNumber>
    </submittedName>
</protein>
<name>A0A4S8Q490_9HYPH</name>
<dbReference type="EC" id="3.6.1.63" evidence="2"/>
<dbReference type="NCBIfam" id="NF011987">
    <property type="entry name" value="PRK15446.2-3"/>
    <property type="match status" value="1"/>
</dbReference>
<evidence type="ECO:0000313" key="3">
    <source>
        <dbReference type="Proteomes" id="UP000307378"/>
    </source>
</evidence>
<proteinExistence type="predicted"/>
<organism evidence="2 3">
    <name type="scientific">Rhizobium rosettiformans W3</name>
    <dbReference type="NCBI Taxonomy" id="538378"/>
    <lineage>
        <taxon>Bacteria</taxon>
        <taxon>Pseudomonadati</taxon>
        <taxon>Pseudomonadota</taxon>
        <taxon>Alphaproteobacteria</taxon>
        <taxon>Hyphomicrobiales</taxon>
        <taxon>Rhizobiaceae</taxon>
        <taxon>Rhizobium/Agrobacterium group</taxon>
        <taxon>Rhizobium</taxon>
    </lineage>
</organism>
<dbReference type="Proteomes" id="UP000307378">
    <property type="component" value="Unassembled WGS sequence"/>
</dbReference>
<dbReference type="PANTHER" id="PTHR43135:SF3">
    <property type="entry name" value="ALPHA-D-RIBOSE 1-METHYLPHOSPHONATE 5-TRIPHOSPHATE DIPHOSPHATASE"/>
    <property type="match status" value="1"/>
</dbReference>
<dbReference type="InterPro" id="IPR012696">
    <property type="entry name" value="PhnM"/>
</dbReference>
<dbReference type="InterPro" id="IPR006680">
    <property type="entry name" value="Amidohydro-rel"/>
</dbReference>
<dbReference type="NCBIfam" id="TIGR02318">
    <property type="entry name" value="phosphono_phnM"/>
    <property type="match status" value="1"/>
</dbReference>
<dbReference type="SUPFAM" id="SSF51338">
    <property type="entry name" value="Composite domain of metallo-dependent hydrolases"/>
    <property type="match status" value="1"/>
</dbReference>
<dbReference type="NCBIfam" id="NF011984">
    <property type="entry name" value="PRK15446.1-5"/>
    <property type="match status" value="1"/>
</dbReference>
<dbReference type="PANTHER" id="PTHR43135">
    <property type="entry name" value="ALPHA-D-RIBOSE 1-METHYLPHOSPHONATE 5-TRIPHOSPHATE DIPHOSPHATASE"/>
    <property type="match status" value="1"/>
</dbReference>
<reference evidence="2 3" key="1">
    <citation type="submission" date="2019-04" db="EMBL/GenBank/DDBJ databases">
        <title>genome sequence of strain W3.</title>
        <authorList>
            <person name="Gao J."/>
            <person name="Sun J."/>
        </authorList>
    </citation>
    <scope>NUCLEOTIDE SEQUENCE [LARGE SCALE GENOMIC DNA]</scope>
    <source>
        <strain evidence="2 3">W3</strain>
    </source>
</reference>
<keyword evidence="2" id="KW-0378">Hydrolase</keyword>
<sequence>MLRQVEATGETQGSSRGELLILSNARVVTPDHVLHGSVVVENGELVEIHEGPSRHAHAIDFGGDYLLPGLVDIHTDHFEKHLYPRAHVRWDFMRAALAHDAQIIGGGVTTVFDSLCVGATTDNPERAEILKPMIEALEQAQSTGMLRAEHLVHLRCELTDPATPQLTADNIDREIVRVISVMEHLPGIRQSRDIEAYVARACKSTGESPERVREKIKVLVAEKSHIAATTRPDIVALARARSMPLMSHDDTDIAHIEEGVAEGVSISEFPCSMEAAEAARAAGMHIVAGAPNLVRGGSQSGNIAVRDLLRARLVDILASDYVPRSMLDAAFMIAADPGLDYDLPSAVAMVTRSPALAGNLPDRGAIKTGLKADLIRVDLQDGHPFVKSAWRSGHRVA</sequence>
<gene>
    <name evidence="2" type="ORF">FAA86_01415</name>
</gene>